<accession>A0A7J6MT43</accession>
<sequence length="162" mass="18393">MSSSMQPSRGILHPPMYTYSEDFESWAERYQLTMKANGYDDTRGLSILPLYLDQTTYALYKEVSESSLGTLSNALTALKEALKPRTAVTWLDFTQQRLKTGEHPIDFATRLRHMVDNLLPGLSHDKRDELCTHQFLAGIPAEYARSLCSNTKTPTLFEAAQR</sequence>
<proteinExistence type="predicted"/>
<dbReference type="AlphaFoldDB" id="A0A7J6MT43"/>
<evidence type="ECO:0000313" key="2">
    <source>
        <dbReference type="Proteomes" id="UP000591131"/>
    </source>
</evidence>
<organism evidence="1 2">
    <name type="scientific">Perkinsus chesapeaki</name>
    <name type="common">Clam parasite</name>
    <name type="synonym">Perkinsus andrewsi</name>
    <dbReference type="NCBI Taxonomy" id="330153"/>
    <lineage>
        <taxon>Eukaryota</taxon>
        <taxon>Sar</taxon>
        <taxon>Alveolata</taxon>
        <taxon>Perkinsozoa</taxon>
        <taxon>Perkinsea</taxon>
        <taxon>Perkinsida</taxon>
        <taxon>Perkinsidae</taxon>
        <taxon>Perkinsus</taxon>
    </lineage>
</organism>
<keyword evidence="2" id="KW-1185">Reference proteome</keyword>
<comment type="caution">
    <text evidence="1">The sequence shown here is derived from an EMBL/GenBank/DDBJ whole genome shotgun (WGS) entry which is preliminary data.</text>
</comment>
<gene>
    <name evidence="1" type="ORF">FOL47_008793</name>
</gene>
<reference evidence="1 2" key="1">
    <citation type="submission" date="2020-04" db="EMBL/GenBank/DDBJ databases">
        <title>Perkinsus chesapeaki whole genome sequence.</title>
        <authorList>
            <person name="Bogema D.R."/>
        </authorList>
    </citation>
    <scope>NUCLEOTIDE SEQUENCE [LARGE SCALE GENOMIC DNA]</scope>
    <source>
        <strain evidence="1">ATCC PRA-425</strain>
    </source>
</reference>
<dbReference type="OrthoDB" id="440884at2759"/>
<evidence type="ECO:0000313" key="1">
    <source>
        <dbReference type="EMBL" id="KAF4674743.1"/>
    </source>
</evidence>
<feature type="non-terminal residue" evidence="1">
    <location>
        <position position="162"/>
    </location>
</feature>
<dbReference type="EMBL" id="JAAPAO010000058">
    <property type="protein sequence ID" value="KAF4674743.1"/>
    <property type="molecule type" value="Genomic_DNA"/>
</dbReference>
<protein>
    <submittedName>
        <fullName evidence="1">Uncharacterized protein</fullName>
    </submittedName>
</protein>
<name>A0A7J6MT43_PERCH</name>
<dbReference type="Proteomes" id="UP000591131">
    <property type="component" value="Unassembled WGS sequence"/>
</dbReference>